<dbReference type="EMBL" id="JAKEKT020000024">
    <property type="protein sequence ID" value="KAL1644210.1"/>
    <property type="molecule type" value="Genomic_DNA"/>
</dbReference>
<comment type="caution">
    <text evidence="2">The sequence shown here is derived from an EMBL/GenBank/DDBJ whole genome shotgun (WGS) entry which is preliminary data.</text>
</comment>
<evidence type="ECO:0000256" key="1">
    <source>
        <dbReference type="SAM" id="Phobius"/>
    </source>
</evidence>
<gene>
    <name evidence="2" type="ORF">SLS58_004490</name>
</gene>
<dbReference type="Proteomes" id="UP001521184">
    <property type="component" value="Unassembled WGS sequence"/>
</dbReference>
<organism evidence="2 3">
    <name type="scientific">Diplodia intermedia</name>
    <dbReference type="NCBI Taxonomy" id="856260"/>
    <lineage>
        <taxon>Eukaryota</taxon>
        <taxon>Fungi</taxon>
        <taxon>Dikarya</taxon>
        <taxon>Ascomycota</taxon>
        <taxon>Pezizomycotina</taxon>
        <taxon>Dothideomycetes</taxon>
        <taxon>Dothideomycetes incertae sedis</taxon>
        <taxon>Botryosphaeriales</taxon>
        <taxon>Botryosphaeriaceae</taxon>
        <taxon>Diplodia</taxon>
    </lineage>
</organism>
<protein>
    <submittedName>
        <fullName evidence="2">Uncharacterized protein</fullName>
    </submittedName>
</protein>
<accession>A0ABR3TTT9</accession>
<name>A0ABR3TTT9_9PEZI</name>
<feature type="transmembrane region" description="Helical" evidence="1">
    <location>
        <begin position="7"/>
        <end position="29"/>
    </location>
</feature>
<proteinExistence type="predicted"/>
<keyword evidence="1" id="KW-1133">Transmembrane helix</keyword>
<sequence length="72" mass="7993">MMKDGGLVIGICFGVVAFCLCLLCFFGWLRSSEEAVEVEAVLGELELEGMAQEHQQRLQRLHERGEIPVAAE</sequence>
<reference evidence="2 3" key="1">
    <citation type="journal article" date="2023" name="Plant Dis.">
        <title>First Report of Diplodia intermedia Causing Canker and Dieback Diseases on Apple Trees in Canada.</title>
        <authorList>
            <person name="Ellouze W."/>
            <person name="Ilyukhin E."/>
            <person name="Sulman M."/>
            <person name="Ali S."/>
        </authorList>
    </citation>
    <scope>NUCLEOTIDE SEQUENCE [LARGE SCALE GENOMIC DNA]</scope>
    <source>
        <strain evidence="2 3">M45-28</strain>
    </source>
</reference>
<evidence type="ECO:0000313" key="2">
    <source>
        <dbReference type="EMBL" id="KAL1644210.1"/>
    </source>
</evidence>
<keyword evidence="3" id="KW-1185">Reference proteome</keyword>
<keyword evidence="1" id="KW-0812">Transmembrane</keyword>
<keyword evidence="1" id="KW-0472">Membrane</keyword>
<evidence type="ECO:0000313" key="3">
    <source>
        <dbReference type="Proteomes" id="UP001521184"/>
    </source>
</evidence>